<accession>A0AAV3P4A8</accession>
<gene>
    <name evidence="1" type="ORF">LIER_36023</name>
</gene>
<dbReference type="Proteomes" id="UP001454036">
    <property type="component" value="Unassembled WGS sequence"/>
</dbReference>
<comment type="caution">
    <text evidence="1">The sequence shown here is derived from an EMBL/GenBank/DDBJ whole genome shotgun (WGS) entry which is preliminary data.</text>
</comment>
<protein>
    <submittedName>
        <fullName evidence="1">Uncharacterized protein</fullName>
    </submittedName>
</protein>
<reference evidence="1 2" key="1">
    <citation type="submission" date="2024-01" db="EMBL/GenBank/DDBJ databases">
        <title>The complete chloroplast genome sequence of Lithospermum erythrorhizon: insights into the phylogenetic relationship among Boraginaceae species and the maternal lineages of purple gromwells.</title>
        <authorList>
            <person name="Okada T."/>
            <person name="Watanabe K."/>
        </authorList>
    </citation>
    <scope>NUCLEOTIDE SEQUENCE [LARGE SCALE GENOMIC DNA]</scope>
</reference>
<keyword evidence="2" id="KW-1185">Reference proteome</keyword>
<proteinExistence type="predicted"/>
<dbReference type="AlphaFoldDB" id="A0AAV3P4A8"/>
<evidence type="ECO:0000313" key="2">
    <source>
        <dbReference type="Proteomes" id="UP001454036"/>
    </source>
</evidence>
<organism evidence="1 2">
    <name type="scientific">Lithospermum erythrorhizon</name>
    <name type="common">Purple gromwell</name>
    <name type="synonym">Lithospermum officinale var. erythrorhizon</name>
    <dbReference type="NCBI Taxonomy" id="34254"/>
    <lineage>
        <taxon>Eukaryota</taxon>
        <taxon>Viridiplantae</taxon>
        <taxon>Streptophyta</taxon>
        <taxon>Embryophyta</taxon>
        <taxon>Tracheophyta</taxon>
        <taxon>Spermatophyta</taxon>
        <taxon>Magnoliopsida</taxon>
        <taxon>eudicotyledons</taxon>
        <taxon>Gunneridae</taxon>
        <taxon>Pentapetalae</taxon>
        <taxon>asterids</taxon>
        <taxon>lamiids</taxon>
        <taxon>Boraginales</taxon>
        <taxon>Boraginaceae</taxon>
        <taxon>Boraginoideae</taxon>
        <taxon>Lithospermeae</taxon>
        <taxon>Lithospermum</taxon>
    </lineage>
</organism>
<name>A0AAV3P4A8_LITER</name>
<evidence type="ECO:0000313" key="1">
    <source>
        <dbReference type="EMBL" id="GAA0144852.1"/>
    </source>
</evidence>
<sequence length="234" mass="27035">MWKTIPTKKIEAHFKITTFPYVMQAWVLECLQLAYSSLLATKIGNGYPRIIRWHTVADSKEATLTIYESEDLPYGYVIPEALEMQKDYHVSVINWVDKSSTYVFGEDEEANSPGFLTLTSAFQKLDRKVEEEFRCLDERMDKFEARVADMEMQIPDGRKMELNVDGLPVVYEFDGEKLVAKDLEHHTTMESLDVSMYKGDDVSDQPTIEEGGMPRLKCHYLSMLILRRSFHATP</sequence>
<dbReference type="EMBL" id="BAABME010016185">
    <property type="protein sequence ID" value="GAA0144852.1"/>
    <property type="molecule type" value="Genomic_DNA"/>
</dbReference>